<dbReference type="InterPro" id="IPR036513">
    <property type="entry name" value="STAS_dom_sf"/>
</dbReference>
<dbReference type="Proteomes" id="UP001595826">
    <property type="component" value="Unassembled WGS sequence"/>
</dbReference>
<accession>A0ABV8RAU3</accession>
<dbReference type="PROSITE" id="PS50801">
    <property type="entry name" value="STAS"/>
    <property type="match status" value="1"/>
</dbReference>
<dbReference type="RefSeq" id="WP_377410721.1">
    <property type="nucleotide sequence ID" value="NZ_JBHSCY010000002.1"/>
</dbReference>
<dbReference type="SUPFAM" id="SSF52091">
    <property type="entry name" value="SpoIIaa-like"/>
    <property type="match status" value="1"/>
</dbReference>
<dbReference type="InterPro" id="IPR002645">
    <property type="entry name" value="STAS_dom"/>
</dbReference>
<gene>
    <name evidence="2" type="ORF">ACFOWD_11585</name>
</gene>
<organism evidence="2 3">
    <name type="scientific">Polaribacter marinivivus</name>
    <dbReference type="NCBI Taxonomy" id="1524260"/>
    <lineage>
        <taxon>Bacteria</taxon>
        <taxon>Pseudomonadati</taxon>
        <taxon>Bacteroidota</taxon>
        <taxon>Flavobacteriia</taxon>
        <taxon>Flavobacteriales</taxon>
        <taxon>Flavobacteriaceae</taxon>
    </lineage>
</organism>
<protein>
    <recommendedName>
        <fullName evidence="1">STAS domain-containing protein</fullName>
    </recommendedName>
</protein>
<keyword evidence="3" id="KW-1185">Reference proteome</keyword>
<evidence type="ECO:0000313" key="2">
    <source>
        <dbReference type="EMBL" id="MFC4269550.1"/>
    </source>
</evidence>
<dbReference type="EMBL" id="JBHSCY010000002">
    <property type="protein sequence ID" value="MFC4269550.1"/>
    <property type="molecule type" value="Genomic_DNA"/>
</dbReference>
<evidence type="ECO:0000259" key="1">
    <source>
        <dbReference type="PROSITE" id="PS50801"/>
    </source>
</evidence>
<evidence type="ECO:0000313" key="3">
    <source>
        <dbReference type="Proteomes" id="UP001595826"/>
    </source>
</evidence>
<comment type="caution">
    <text evidence="2">The sequence shown here is derived from an EMBL/GenBank/DDBJ whole genome shotgun (WGS) entry which is preliminary data.</text>
</comment>
<proteinExistence type="predicted"/>
<reference evidence="3" key="1">
    <citation type="journal article" date="2019" name="Int. J. Syst. Evol. Microbiol.">
        <title>The Global Catalogue of Microorganisms (GCM) 10K type strain sequencing project: providing services to taxonomists for standard genome sequencing and annotation.</title>
        <authorList>
            <consortium name="The Broad Institute Genomics Platform"/>
            <consortium name="The Broad Institute Genome Sequencing Center for Infectious Disease"/>
            <person name="Wu L."/>
            <person name="Ma J."/>
        </authorList>
    </citation>
    <scope>NUCLEOTIDE SEQUENCE [LARGE SCALE GENOMIC DNA]</scope>
    <source>
        <strain evidence="3">CECT 8655</strain>
    </source>
</reference>
<sequence length="91" mass="10508">MPLKIEQKNGVYFLEGKINSTTLPFIKEIVKEDLNQHKTIEINIEKISIIDENGVSFLHNLIENGIRKDNFILSGYGCKEIYQHYLSNQIA</sequence>
<feature type="domain" description="STAS" evidence="1">
    <location>
        <begin position="11"/>
        <end position="63"/>
    </location>
</feature>
<name>A0ABV8RAU3_9FLAO</name>